<dbReference type="AlphaFoldDB" id="S4NYS4"/>
<evidence type="ECO:0000313" key="2">
    <source>
        <dbReference type="EMBL" id="JAA78845.1"/>
    </source>
</evidence>
<reference evidence="2" key="2">
    <citation type="submission" date="2013-05" db="EMBL/GenBank/DDBJ databases">
        <authorList>
            <person name="Carter J.-M."/>
            <person name="Baker S.C."/>
            <person name="Pink R."/>
            <person name="Carter D.R.F."/>
            <person name="Collins A."/>
            <person name="Tomlin J."/>
            <person name="Gibbs M."/>
            <person name="Breuker C.J."/>
        </authorList>
    </citation>
    <scope>NUCLEOTIDE SEQUENCE</scope>
    <source>
        <tissue evidence="2">Ovary</tissue>
    </source>
</reference>
<dbReference type="InterPro" id="IPR029312">
    <property type="entry name" value="FANCI_HD2"/>
</dbReference>
<protein>
    <submittedName>
        <fullName evidence="2">Fanconi anemia</fullName>
    </submittedName>
</protein>
<name>S4NYS4_9NEOP</name>
<dbReference type="Pfam" id="PF14680">
    <property type="entry name" value="FANCI_HD2"/>
    <property type="match status" value="1"/>
</dbReference>
<organism evidence="2">
    <name type="scientific">Pararge aegeria</name>
    <name type="common">speckled wood butterfly</name>
    <dbReference type="NCBI Taxonomy" id="116150"/>
    <lineage>
        <taxon>Eukaryota</taxon>
        <taxon>Metazoa</taxon>
        <taxon>Ecdysozoa</taxon>
        <taxon>Arthropoda</taxon>
        <taxon>Hexapoda</taxon>
        <taxon>Insecta</taxon>
        <taxon>Pterygota</taxon>
        <taxon>Neoptera</taxon>
        <taxon>Endopterygota</taxon>
        <taxon>Lepidoptera</taxon>
        <taxon>Glossata</taxon>
        <taxon>Ditrysia</taxon>
        <taxon>Papilionoidea</taxon>
        <taxon>Nymphalidae</taxon>
        <taxon>Satyrinae</taxon>
        <taxon>Satyrini</taxon>
        <taxon>Parargina</taxon>
        <taxon>Pararge</taxon>
    </lineage>
</organism>
<dbReference type="InterPro" id="IPR026171">
    <property type="entry name" value="FANCI"/>
</dbReference>
<dbReference type="GO" id="GO:0006281">
    <property type="term" value="P:DNA repair"/>
    <property type="evidence" value="ECO:0007669"/>
    <property type="project" value="InterPro"/>
</dbReference>
<dbReference type="PANTHER" id="PTHR21818">
    <property type="entry name" value="BC025462 PROTEIN"/>
    <property type="match status" value="1"/>
</dbReference>
<evidence type="ECO:0000259" key="1">
    <source>
        <dbReference type="Pfam" id="PF14680"/>
    </source>
</evidence>
<sequence length="108" mass="12299">VVSILRRCLVQDAAVKKVLYKELYECTKDKVVLHETILELLYEHLFKYLPDEDSENPLLLDKCVQRTATGANLVEPIGHLLYAIAQFLQPVEEEDPEDISQTPSEDSA</sequence>
<dbReference type="GO" id="GO:0070182">
    <property type="term" value="F:DNA polymerase binding"/>
    <property type="evidence" value="ECO:0007669"/>
    <property type="project" value="TreeGrafter"/>
</dbReference>
<accession>S4NYS4</accession>
<feature type="non-terminal residue" evidence="2">
    <location>
        <position position="108"/>
    </location>
</feature>
<dbReference type="EMBL" id="GAIX01013715">
    <property type="protein sequence ID" value="JAA78845.1"/>
    <property type="molecule type" value="Transcribed_RNA"/>
</dbReference>
<feature type="non-terminal residue" evidence="2">
    <location>
        <position position="1"/>
    </location>
</feature>
<dbReference type="PANTHER" id="PTHR21818:SF0">
    <property type="entry name" value="FANCONI ANEMIA GROUP I PROTEIN"/>
    <property type="match status" value="1"/>
</dbReference>
<reference evidence="2" key="1">
    <citation type="journal article" date="2013" name="BMC Genomics">
        <title>Unscrambling butterfly oogenesis.</title>
        <authorList>
            <person name="Carter J.M."/>
            <person name="Baker S.C."/>
            <person name="Pink R."/>
            <person name="Carter D.R."/>
            <person name="Collins A."/>
            <person name="Tomlin J."/>
            <person name="Gibbs M."/>
            <person name="Breuker C.J."/>
        </authorList>
    </citation>
    <scope>NUCLEOTIDE SEQUENCE</scope>
    <source>
        <tissue evidence="2">Ovary</tissue>
    </source>
</reference>
<feature type="domain" description="FANCI helical" evidence="1">
    <location>
        <begin position="1"/>
        <end position="97"/>
    </location>
</feature>
<proteinExistence type="predicted"/>